<accession>A0AAD9NNF6</accession>
<sequence>MDNPCRPTPSPSHLTPHDLSKTSGATVHIGLVVQLVQRRGSPADAVPLFSGRLMLRRQIMFLTWFYVDMLVINNLCMKSVGVPFYQISRSITLAFTVLFVMLILRQAVSAKVRLCCGLVVAGDMFGVDQDKFVRARHRVPTHDERLHRAERRLHKAFVLLAPVVVGSVQAHNVVSLGLLGFLIG</sequence>
<evidence type="ECO:0000256" key="2">
    <source>
        <dbReference type="SAM" id="Phobius"/>
    </source>
</evidence>
<dbReference type="Proteomes" id="UP001209878">
    <property type="component" value="Unassembled WGS sequence"/>
</dbReference>
<name>A0AAD9NNF6_RIDPI</name>
<feature type="transmembrane region" description="Helical" evidence="2">
    <location>
        <begin position="87"/>
        <end position="104"/>
    </location>
</feature>
<proteinExistence type="predicted"/>
<feature type="compositionally biased region" description="Pro residues" evidence="1">
    <location>
        <begin position="1"/>
        <end position="10"/>
    </location>
</feature>
<keyword evidence="2" id="KW-1133">Transmembrane helix</keyword>
<evidence type="ECO:0000256" key="1">
    <source>
        <dbReference type="SAM" id="MobiDB-lite"/>
    </source>
</evidence>
<keyword evidence="2" id="KW-0812">Transmembrane</keyword>
<organism evidence="3 4">
    <name type="scientific">Ridgeia piscesae</name>
    <name type="common">Tubeworm</name>
    <dbReference type="NCBI Taxonomy" id="27915"/>
    <lineage>
        <taxon>Eukaryota</taxon>
        <taxon>Metazoa</taxon>
        <taxon>Spiralia</taxon>
        <taxon>Lophotrochozoa</taxon>
        <taxon>Annelida</taxon>
        <taxon>Polychaeta</taxon>
        <taxon>Sedentaria</taxon>
        <taxon>Canalipalpata</taxon>
        <taxon>Sabellida</taxon>
        <taxon>Siboglinidae</taxon>
        <taxon>Ridgeia</taxon>
    </lineage>
</organism>
<dbReference type="AlphaFoldDB" id="A0AAD9NNF6"/>
<feature type="region of interest" description="Disordered" evidence="1">
    <location>
        <begin position="1"/>
        <end position="21"/>
    </location>
</feature>
<feature type="transmembrane region" description="Helical" evidence="2">
    <location>
        <begin position="59"/>
        <end position="81"/>
    </location>
</feature>
<feature type="transmembrane region" description="Helical" evidence="2">
    <location>
        <begin position="156"/>
        <end position="183"/>
    </location>
</feature>
<comment type="caution">
    <text evidence="3">The sequence shown here is derived from an EMBL/GenBank/DDBJ whole genome shotgun (WGS) entry which is preliminary data.</text>
</comment>
<evidence type="ECO:0000313" key="4">
    <source>
        <dbReference type="Proteomes" id="UP001209878"/>
    </source>
</evidence>
<evidence type="ECO:0000313" key="3">
    <source>
        <dbReference type="EMBL" id="KAK2174791.1"/>
    </source>
</evidence>
<keyword evidence="2" id="KW-0472">Membrane</keyword>
<gene>
    <name evidence="3" type="ORF">NP493_777g01014</name>
</gene>
<reference evidence="3" key="1">
    <citation type="journal article" date="2023" name="Mol. Biol. Evol.">
        <title>Third-Generation Sequencing Reveals the Adaptive Role of the Epigenome in Three Deep-Sea Polychaetes.</title>
        <authorList>
            <person name="Perez M."/>
            <person name="Aroh O."/>
            <person name="Sun Y."/>
            <person name="Lan Y."/>
            <person name="Juniper S.K."/>
            <person name="Young C.R."/>
            <person name="Angers B."/>
            <person name="Qian P.Y."/>
        </authorList>
    </citation>
    <scope>NUCLEOTIDE SEQUENCE</scope>
    <source>
        <strain evidence="3">R07B-5</strain>
    </source>
</reference>
<protein>
    <submittedName>
        <fullName evidence="3">Uncharacterized protein</fullName>
    </submittedName>
</protein>
<keyword evidence="4" id="KW-1185">Reference proteome</keyword>
<dbReference type="EMBL" id="JAODUO010000776">
    <property type="protein sequence ID" value="KAK2174791.1"/>
    <property type="molecule type" value="Genomic_DNA"/>
</dbReference>